<dbReference type="InterPro" id="IPR046953">
    <property type="entry name" value="Spore_GerAC-like_C"/>
</dbReference>
<feature type="domain" description="Spore germination GerAC-like C-terminal" evidence="8">
    <location>
        <begin position="197"/>
        <end position="356"/>
    </location>
</feature>
<evidence type="ECO:0000256" key="5">
    <source>
        <dbReference type="ARBA" id="ARBA00023136"/>
    </source>
</evidence>
<keyword evidence="5" id="KW-0472">Membrane</keyword>
<dbReference type="GO" id="GO:0016020">
    <property type="term" value="C:membrane"/>
    <property type="evidence" value="ECO:0007669"/>
    <property type="project" value="UniProtKB-SubCell"/>
</dbReference>
<name>A0A4R5VRB3_9BACI</name>
<dbReference type="EMBL" id="SMYO01000006">
    <property type="protein sequence ID" value="TDK60929.1"/>
    <property type="molecule type" value="Genomic_DNA"/>
</dbReference>
<dbReference type="InterPro" id="IPR057336">
    <property type="entry name" value="GerAC_N"/>
</dbReference>
<dbReference type="PROSITE" id="PS51257">
    <property type="entry name" value="PROKAR_LIPOPROTEIN"/>
    <property type="match status" value="1"/>
</dbReference>
<keyword evidence="3" id="KW-0309">Germination</keyword>
<gene>
    <name evidence="10" type="ORF">E2K98_14525</name>
</gene>
<protein>
    <submittedName>
        <fullName evidence="10">Ger(X)C family spore germination protein</fullName>
    </submittedName>
</protein>
<keyword evidence="7" id="KW-0449">Lipoprotein</keyword>
<dbReference type="Gene3D" id="3.30.300.210">
    <property type="entry name" value="Nutrient germinant receptor protein C, domain 3"/>
    <property type="match status" value="1"/>
</dbReference>
<evidence type="ECO:0000256" key="4">
    <source>
        <dbReference type="ARBA" id="ARBA00022729"/>
    </source>
</evidence>
<evidence type="ECO:0000256" key="3">
    <source>
        <dbReference type="ARBA" id="ARBA00022544"/>
    </source>
</evidence>
<feature type="domain" description="Spore germination protein N-terminal" evidence="9">
    <location>
        <begin position="26"/>
        <end position="187"/>
    </location>
</feature>
<dbReference type="NCBIfam" id="TIGR02887">
    <property type="entry name" value="spore_ger_x_C"/>
    <property type="match status" value="1"/>
</dbReference>
<dbReference type="Pfam" id="PF25198">
    <property type="entry name" value="Spore_GerAC_N"/>
    <property type="match status" value="1"/>
</dbReference>
<comment type="caution">
    <text evidence="10">The sequence shown here is derived from an EMBL/GenBank/DDBJ whole genome shotgun (WGS) entry which is preliminary data.</text>
</comment>
<dbReference type="InterPro" id="IPR038501">
    <property type="entry name" value="Spore_GerAC_C_sf"/>
</dbReference>
<evidence type="ECO:0000256" key="7">
    <source>
        <dbReference type="ARBA" id="ARBA00023288"/>
    </source>
</evidence>
<evidence type="ECO:0000313" key="11">
    <source>
        <dbReference type="Proteomes" id="UP000295132"/>
    </source>
</evidence>
<dbReference type="RefSeq" id="WP_133335255.1">
    <property type="nucleotide sequence ID" value="NZ_SMYO01000006.1"/>
</dbReference>
<dbReference type="InterPro" id="IPR008844">
    <property type="entry name" value="Spore_GerAC-like"/>
</dbReference>
<comment type="subcellular location">
    <subcellularLocation>
        <location evidence="1">Membrane</location>
        <topology evidence="1">Lipid-anchor</topology>
    </subcellularLocation>
</comment>
<evidence type="ECO:0000259" key="9">
    <source>
        <dbReference type="Pfam" id="PF25198"/>
    </source>
</evidence>
<dbReference type="Pfam" id="PF05504">
    <property type="entry name" value="Spore_GerAC"/>
    <property type="match status" value="1"/>
</dbReference>
<dbReference type="PANTHER" id="PTHR35789:SF1">
    <property type="entry name" value="SPORE GERMINATION PROTEIN B3"/>
    <property type="match status" value="1"/>
</dbReference>
<evidence type="ECO:0000259" key="8">
    <source>
        <dbReference type="Pfam" id="PF05504"/>
    </source>
</evidence>
<accession>A0A4R5VRB3</accession>
<organism evidence="10 11">
    <name type="scientific">Bacillus salipaludis</name>
    <dbReference type="NCBI Taxonomy" id="2547811"/>
    <lineage>
        <taxon>Bacteria</taxon>
        <taxon>Bacillati</taxon>
        <taxon>Bacillota</taxon>
        <taxon>Bacilli</taxon>
        <taxon>Bacillales</taxon>
        <taxon>Bacillaceae</taxon>
        <taxon>Bacillus</taxon>
    </lineage>
</organism>
<keyword evidence="6" id="KW-0564">Palmitate</keyword>
<comment type="similarity">
    <text evidence="2">Belongs to the GerABKC lipoprotein family.</text>
</comment>
<dbReference type="Proteomes" id="UP000295132">
    <property type="component" value="Unassembled WGS sequence"/>
</dbReference>
<proteinExistence type="inferred from homology"/>
<dbReference type="PANTHER" id="PTHR35789">
    <property type="entry name" value="SPORE GERMINATION PROTEIN B3"/>
    <property type="match status" value="1"/>
</dbReference>
<evidence type="ECO:0000256" key="2">
    <source>
        <dbReference type="ARBA" id="ARBA00007886"/>
    </source>
</evidence>
<evidence type="ECO:0000256" key="6">
    <source>
        <dbReference type="ARBA" id="ARBA00023139"/>
    </source>
</evidence>
<dbReference type="GO" id="GO:0009847">
    <property type="term" value="P:spore germination"/>
    <property type="evidence" value="ECO:0007669"/>
    <property type="project" value="InterPro"/>
</dbReference>
<evidence type="ECO:0000256" key="1">
    <source>
        <dbReference type="ARBA" id="ARBA00004635"/>
    </source>
</evidence>
<sequence length="359" mass="41816">MVNRLVIWVILIFLLAGCSFLPTYIVNEINMAQGVGYDLSKKNEIKGTFVFSTFKKDKSYTEAKTNFGLSSKEIRTKISNETRFPIVSGQMRIQLFGKSLAKKGINDLVDTFNRDPSIGSLVQLGIVDGDPHEMLQMKNFKNENISIYIQEMLNQNMQFGNIPQTDLQTFLFQYYQKGQDPYLPLIKKDDDNIKIIGMAILKDDRYIFPLFWKDLFIFKCLVDKYRHGMHQFILKNGDRVLLDNLASKAKYKVITRKGKPEFTINLKLKTRLQEFSSPRKEWVKINKKEIQKEIERQLENNAIKIIRQFQHYGVDPIGFGAKYKEHNRGFHEKKWNSLYPSTNVQVNVMVNIKQTGTVD</sequence>
<dbReference type="AlphaFoldDB" id="A0A4R5VRB3"/>
<reference evidence="10 11" key="1">
    <citation type="submission" date="2019-03" db="EMBL/GenBank/DDBJ databases">
        <title>Bacillus niacini sp. nov. a Nicotinate-Metabolizing Mesophile Isolated from Soil.</title>
        <authorList>
            <person name="Zhang G."/>
        </authorList>
    </citation>
    <scope>NUCLEOTIDE SEQUENCE [LARGE SCALE GENOMIC DNA]</scope>
    <source>
        <strain evidence="10 11">WN066</strain>
    </source>
</reference>
<evidence type="ECO:0000313" key="10">
    <source>
        <dbReference type="EMBL" id="TDK60929.1"/>
    </source>
</evidence>
<keyword evidence="4" id="KW-0732">Signal</keyword>